<comment type="caution">
    <text evidence="1">The sequence shown here is derived from an EMBL/GenBank/DDBJ whole genome shotgun (WGS) entry which is preliminary data.</text>
</comment>
<dbReference type="AlphaFoldDB" id="A0A815XJE5"/>
<evidence type="ECO:0000313" key="1">
    <source>
        <dbReference type="EMBL" id="CAF1558628.1"/>
    </source>
</evidence>
<gene>
    <name evidence="1" type="ORF">JYZ213_LOCUS46747</name>
</gene>
<protein>
    <submittedName>
        <fullName evidence="1">Uncharacterized protein</fullName>
    </submittedName>
</protein>
<organism evidence="1 2">
    <name type="scientific">Adineta steineri</name>
    <dbReference type="NCBI Taxonomy" id="433720"/>
    <lineage>
        <taxon>Eukaryota</taxon>
        <taxon>Metazoa</taxon>
        <taxon>Spiralia</taxon>
        <taxon>Gnathifera</taxon>
        <taxon>Rotifera</taxon>
        <taxon>Eurotatoria</taxon>
        <taxon>Bdelloidea</taxon>
        <taxon>Adinetida</taxon>
        <taxon>Adinetidae</taxon>
        <taxon>Adineta</taxon>
    </lineage>
</organism>
<feature type="non-terminal residue" evidence="1">
    <location>
        <position position="151"/>
    </location>
</feature>
<reference evidence="1" key="1">
    <citation type="submission" date="2021-02" db="EMBL/GenBank/DDBJ databases">
        <authorList>
            <person name="Nowell W R."/>
        </authorList>
    </citation>
    <scope>NUCLEOTIDE SEQUENCE</scope>
</reference>
<evidence type="ECO:0000313" key="2">
    <source>
        <dbReference type="Proteomes" id="UP000663845"/>
    </source>
</evidence>
<dbReference type="Proteomes" id="UP000663845">
    <property type="component" value="Unassembled WGS sequence"/>
</dbReference>
<sequence length="151" mass="16509">MDRNAKILLCASLAGIVLILVTMSLAAATLGIVNSRLKETTTTITPPPSTTAVTTNSPSFNSTYVESLQISDVMKHLNELQTIATNANGNRAINTRGFNETLDYIYNSLTLNTNFRLQKSFFYLRNFVPAGNPILLTSIGGVERNRTYSTT</sequence>
<name>A0A815XJE5_9BILA</name>
<proteinExistence type="predicted"/>
<dbReference type="EMBL" id="CAJNOG010006269">
    <property type="protein sequence ID" value="CAF1558628.1"/>
    <property type="molecule type" value="Genomic_DNA"/>
</dbReference>
<accession>A0A815XJE5</accession>